<dbReference type="EMBL" id="MSLT01000006">
    <property type="protein sequence ID" value="OUD15746.1"/>
    <property type="molecule type" value="Genomic_DNA"/>
</dbReference>
<dbReference type="InterPro" id="IPR024983">
    <property type="entry name" value="CHAT_dom"/>
</dbReference>
<feature type="domain" description="CHAT" evidence="2">
    <location>
        <begin position="480"/>
        <end position="750"/>
    </location>
</feature>
<dbReference type="Proteomes" id="UP000194798">
    <property type="component" value="Unassembled WGS sequence"/>
</dbReference>
<evidence type="ECO:0000259" key="2">
    <source>
        <dbReference type="Pfam" id="PF12770"/>
    </source>
</evidence>
<organism evidence="3 4">
    <name type="scientific">Thioflexithrix psekupsensis</name>
    <dbReference type="NCBI Taxonomy" id="1570016"/>
    <lineage>
        <taxon>Bacteria</taxon>
        <taxon>Pseudomonadati</taxon>
        <taxon>Pseudomonadota</taxon>
        <taxon>Gammaproteobacteria</taxon>
        <taxon>Thiotrichales</taxon>
        <taxon>Thioflexithrix</taxon>
    </lineage>
</organism>
<dbReference type="SMART" id="SM00028">
    <property type="entry name" value="TPR"/>
    <property type="match status" value="4"/>
</dbReference>
<dbReference type="AlphaFoldDB" id="A0A251XCH3"/>
<protein>
    <recommendedName>
        <fullName evidence="2">CHAT domain-containing protein</fullName>
    </recommendedName>
</protein>
<evidence type="ECO:0000256" key="1">
    <source>
        <dbReference type="SAM" id="Phobius"/>
    </source>
</evidence>
<name>A0A251XCH3_9GAMM</name>
<feature type="transmembrane region" description="Helical" evidence="1">
    <location>
        <begin position="12"/>
        <end position="30"/>
    </location>
</feature>
<evidence type="ECO:0000313" key="3">
    <source>
        <dbReference type="EMBL" id="OUD15746.1"/>
    </source>
</evidence>
<dbReference type="Pfam" id="PF12770">
    <property type="entry name" value="CHAT"/>
    <property type="match status" value="1"/>
</dbReference>
<proteinExistence type="predicted"/>
<keyword evidence="1" id="KW-0472">Membrane</keyword>
<dbReference type="Gene3D" id="1.25.40.10">
    <property type="entry name" value="Tetratricopeptide repeat domain"/>
    <property type="match status" value="2"/>
</dbReference>
<dbReference type="InterPro" id="IPR011990">
    <property type="entry name" value="TPR-like_helical_dom_sf"/>
</dbReference>
<sequence>MYSVLLSNVLKFCVLCTAISIAVIPAWLMAVDDVEPISHWQRELARPDLTAQARFDRLLQLAAAYHSVGHLRMAQDTLQQAETVLNPLRDTDDLRRRLLYHSRSDLALSLRLDRQAREAAEHSLSQLPENFPPLLHATLLNNLGNVQSVEAHYVAAEASYRQALGLAEQSGDDILAVRILINLARISSRQQDWTMLFTRLQQVQHRLPKSPVELTQAQVSALLSMVELLLTWYEQVPQPFDEKRKTFVLQLLQQAQSAADRLASPRLQSYVQGYLGYVYERHGEYDTALRATRQAIFFAQQINALEVSYRWHWQVARLFRQQQQREAALAAYRKAVEQLEPMRQALTLGYRDGFQSFRDTTGRLYFELADLLLQPDPNTDKFRLLEARDTIERLKTAELQDYFQDDCLTASAHLTPLGEASPAQTAILYPIILADRLEWLLSLPDGLHQVTLPLSAQTLKDELNEFRFELETRNTLAFLPYAQRLYRWLIQPLESLLREQQIQTILLIPDGVLRTIPLAALHTGQEFLIQRYAIIVALSLSVMPPFSSGESSTPTLLLSGLSVATQGYSALPYVLSEIQAVQHLYPQTSTVLLNEQFTEKHFSEALRHQNFDIVHIASHGQFSNDPDQTWLLTHEGNLTMDRLERLIRLSDLRNEPMELLTLSACQTAVGDDQAALGLAGIALKAGARNALATLWFIDDEASSVLVSEFYRRLQQNIPKAQALQQAQQFLLQQSRYQHPAFWASFLLIGNEL</sequence>
<dbReference type="PANTHER" id="PTHR10098:SF112">
    <property type="entry name" value="SLR0380 PROTEIN"/>
    <property type="match status" value="1"/>
</dbReference>
<keyword evidence="1" id="KW-0812">Transmembrane</keyword>
<gene>
    <name evidence="3" type="ORF">TPSD3_04350</name>
</gene>
<dbReference type="PANTHER" id="PTHR10098">
    <property type="entry name" value="RAPSYN-RELATED"/>
    <property type="match status" value="1"/>
</dbReference>
<dbReference type="InterPro" id="IPR019734">
    <property type="entry name" value="TPR_rpt"/>
</dbReference>
<dbReference type="SUPFAM" id="SSF48452">
    <property type="entry name" value="TPR-like"/>
    <property type="match status" value="1"/>
</dbReference>
<dbReference type="OrthoDB" id="5558589at2"/>
<dbReference type="RefSeq" id="WP_086487347.1">
    <property type="nucleotide sequence ID" value="NZ_MSLT01000006.1"/>
</dbReference>
<keyword evidence="4" id="KW-1185">Reference proteome</keyword>
<evidence type="ECO:0000313" key="4">
    <source>
        <dbReference type="Proteomes" id="UP000194798"/>
    </source>
</evidence>
<accession>A0A251XCH3</accession>
<reference evidence="3 4" key="1">
    <citation type="submission" date="2016-12" db="EMBL/GenBank/DDBJ databases">
        <title>Thioflexothrix psekupsii D3 genome sequencing and assembly.</title>
        <authorList>
            <person name="Fomenkov A."/>
            <person name="Vincze T."/>
            <person name="Grabovich M."/>
            <person name="Anton B.P."/>
            <person name="Dubinina G."/>
            <person name="Orlova M."/>
            <person name="Belousova E."/>
            <person name="Roberts R.J."/>
        </authorList>
    </citation>
    <scope>NUCLEOTIDE SEQUENCE [LARGE SCALE GENOMIC DNA]</scope>
    <source>
        <strain evidence="3">D3</strain>
    </source>
</reference>
<comment type="caution">
    <text evidence="3">The sequence shown here is derived from an EMBL/GenBank/DDBJ whole genome shotgun (WGS) entry which is preliminary data.</text>
</comment>
<keyword evidence="1" id="KW-1133">Transmembrane helix</keyword>